<dbReference type="Proteomes" id="UP000824031">
    <property type="component" value="Unassembled WGS sequence"/>
</dbReference>
<keyword evidence="1" id="KW-0812">Transmembrane</keyword>
<feature type="transmembrane region" description="Helical" evidence="1">
    <location>
        <begin position="12"/>
        <end position="36"/>
    </location>
</feature>
<dbReference type="AlphaFoldDB" id="A0A9D2F116"/>
<keyword evidence="1" id="KW-0472">Membrane</keyword>
<accession>A0A9D2F116</accession>
<gene>
    <name evidence="2" type="ORF">H9810_00225</name>
</gene>
<proteinExistence type="predicted"/>
<keyword evidence="1" id="KW-1133">Transmembrane helix</keyword>
<evidence type="ECO:0000313" key="2">
    <source>
        <dbReference type="EMBL" id="HIZ47131.1"/>
    </source>
</evidence>
<name>A0A9D2F116_9FIRM</name>
<dbReference type="EMBL" id="DXBO01000007">
    <property type="protein sequence ID" value="HIZ47131.1"/>
    <property type="molecule type" value="Genomic_DNA"/>
</dbReference>
<reference evidence="2" key="2">
    <citation type="submission" date="2021-04" db="EMBL/GenBank/DDBJ databases">
        <authorList>
            <person name="Gilroy R."/>
        </authorList>
    </citation>
    <scope>NUCLEOTIDE SEQUENCE</scope>
    <source>
        <strain evidence="2">3436</strain>
    </source>
</reference>
<feature type="transmembrane region" description="Helical" evidence="1">
    <location>
        <begin position="42"/>
        <end position="60"/>
    </location>
</feature>
<organism evidence="2 3">
    <name type="scientific">Candidatus Gemmiger excrementavium</name>
    <dbReference type="NCBI Taxonomy" id="2838608"/>
    <lineage>
        <taxon>Bacteria</taxon>
        <taxon>Bacillati</taxon>
        <taxon>Bacillota</taxon>
        <taxon>Clostridia</taxon>
        <taxon>Eubacteriales</taxon>
        <taxon>Gemmiger</taxon>
    </lineage>
</organism>
<protein>
    <submittedName>
        <fullName evidence="2">Uncharacterized protein</fullName>
    </submittedName>
</protein>
<reference evidence="2" key="1">
    <citation type="journal article" date="2021" name="PeerJ">
        <title>Extensive microbial diversity within the chicken gut microbiome revealed by metagenomics and culture.</title>
        <authorList>
            <person name="Gilroy R."/>
            <person name="Ravi A."/>
            <person name="Getino M."/>
            <person name="Pursley I."/>
            <person name="Horton D.L."/>
            <person name="Alikhan N.F."/>
            <person name="Baker D."/>
            <person name="Gharbi K."/>
            <person name="Hall N."/>
            <person name="Watson M."/>
            <person name="Adriaenssens E.M."/>
            <person name="Foster-Nyarko E."/>
            <person name="Jarju S."/>
            <person name="Secka A."/>
            <person name="Antonio M."/>
            <person name="Oren A."/>
            <person name="Chaudhuri R.R."/>
            <person name="La Ragione R."/>
            <person name="Hildebrand F."/>
            <person name="Pallen M.J."/>
        </authorList>
    </citation>
    <scope>NUCLEOTIDE SEQUENCE</scope>
    <source>
        <strain evidence="2">3436</strain>
    </source>
</reference>
<evidence type="ECO:0000256" key="1">
    <source>
        <dbReference type="SAM" id="Phobius"/>
    </source>
</evidence>
<sequence length="195" mass="22012">METQNIKKIHVLYLLCYILVPIALIVLCGWLGAVVYSAQGSLASMLMVVPTVLSFLWWTFGGRWIYHRKKASVEKTLEEEGFTRNHTFNGGGCTVMVDVNRGQVALVFFWNPFDYFVFPVSRISKAWVDDGRHGIGFMEGSSRVSFLLLVDDVKVRVNTFTSNKRWRMDSKYILTGISKADMMVKVLEAAGAKVG</sequence>
<evidence type="ECO:0000313" key="3">
    <source>
        <dbReference type="Proteomes" id="UP000824031"/>
    </source>
</evidence>
<comment type="caution">
    <text evidence="2">The sequence shown here is derived from an EMBL/GenBank/DDBJ whole genome shotgun (WGS) entry which is preliminary data.</text>
</comment>